<dbReference type="STRING" id="660517.SAMN04487946_10254"/>
<evidence type="ECO:0000313" key="2">
    <source>
        <dbReference type="Proteomes" id="UP000199170"/>
    </source>
</evidence>
<proteinExistence type="predicted"/>
<reference evidence="2" key="1">
    <citation type="submission" date="2016-10" db="EMBL/GenBank/DDBJ databases">
        <authorList>
            <person name="Varghese N."/>
            <person name="Submissions S."/>
        </authorList>
    </citation>
    <scope>NUCLEOTIDE SEQUENCE [LARGE SCALE GENOMIC DNA]</scope>
    <source>
        <strain evidence="2">CGMCC 1.10118</strain>
    </source>
</reference>
<organism evidence="1 2">
    <name type="scientific">Halobellus clavatus</name>
    <dbReference type="NCBI Taxonomy" id="660517"/>
    <lineage>
        <taxon>Archaea</taxon>
        <taxon>Methanobacteriati</taxon>
        <taxon>Methanobacteriota</taxon>
        <taxon>Stenosarchaea group</taxon>
        <taxon>Halobacteria</taxon>
        <taxon>Halobacteriales</taxon>
        <taxon>Haloferacaceae</taxon>
        <taxon>Halobellus</taxon>
    </lineage>
</organism>
<protein>
    <recommendedName>
        <fullName evidence="3">KaiC protein</fullName>
    </recommendedName>
</protein>
<name>A0A1H3E544_9EURY</name>
<dbReference type="RefSeq" id="WP_089765403.1">
    <property type="nucleotide sequence ID" value="NZ_FNPB01000002.1"/>
</dbReference>
<sequence>MDYTLAIENAPDSIPSGTGVLLLHPSIGETDRIDTDFLKTDTDHFLVVSTRTTAREVEQKLEHYDVDESKAVVLDTLSVERGYSRRRSDRVHYVAAPDDLDGIVTKTEEFLRTHGGKVRISVDSVTEMAYYADVDEAYDATERLLELLAEHDAVGLFHLSNEVHDDETIQRFRDLFDAVVELDVDGDVMTEF</sequence>
<evidence type="ECO:0000313" key="1">
    <source>
        <dbReference type="EMBL" id="SDX73801.1"/>
    </source>
</evidence>
<dbReference type="EMBL" id="FNPB01000002">
    <property type="protein sequence ID" value="SDX73801.1"/>
    <property type="molecule type" value="Genomic_DNA"/>
</dbReference>
<evidence type="ECO:0008006" key="3">
    <source>
        <dbReference type="Google" id="ProtNLM"/>
    </source>
</evidence>
<dbReference type="InterPro" id="IPR055516">
    <property type="entry name" value="DUF7090"/>
</dbReference>
<dbReference type="AlphaFoldDB" id="A0A1H3E544"/>
<dbReference type="InterPro" id="IPR027417">
    <property type="entry name" value="P-loop_NTPase"/>
</dbReference>
<accession>A0A1H3E544</accession>
<dbReference type="OrthoDB" id="191154at2157"/>
<dbReference type="Proteomes" id="UP000199170">
    <property type="component" value="Unassembled WGS sequence"/>
</dbReference>
<dbReference type="Gene3D" id="3.40.50.300">
    <property type="entry name" value="P-loop containing nucleotide triphosphate hydrolases"/>
    <property type="match status" value="1"/>
</dbReference>
<dbReference type="Pfam" id="PF23365">
    <property type="entry name" value="DUF7090"/>
    <property type="match status" value="1"/>
</dbReference>
<gene>
    <name evidence="1" type="ORF">SAMN04487946_10254</name>
</gene>
<keyword evidence="2" id="KW-1185">Reference proteome</keyword>